<dbReference type="GO" id="GO:0005829">
    <property type="term" value="C:cytosol"/>
    <property type="evidence" value="ECO:0007669"/>
    <property type="project" value="TreeGrafter"/>
</dbReference>
<comment type="similarity">
    <text evidence="2">Belongs to the citrate synthase family.</text>
</comment>
<dbReference type="PANTHER" id="PTHR11739:SF4">
    <property type="entry name" value="CITRATE SYNTHASE, PEROXISOMAL"/>
    <property type="match status" value="1"/>
</dbReference>
<dbReference type="GO" id="GO:0006099">
    <property type="term" value="P:tricarboxylic acid cycle"/>
    <property type="evidence" value="ECO:0007669"/>
    <property type="project" value="UniProtKB-UniPathway"/>
</dbReference>
<dbReference type="InterPro" id="IPR041657">
    <property type="entry name" value="HTH_17"/>
</dbReference>
<dbReference type="GO" id="GO:0005975">
    <property type="term" value="P:carbohydrate metabolic process"/>
    <property type="evidence" value="ECO:0007669"/>
    <property type="project" value="TreeGrafter"/>
</dbReference>
<dbReference type="Gene3D" id="1.10.230.10">
    <property type="entry name" value="Cytochrome P450-Terp, domain 2"/>
    <property type="match status" value="1"/>
</dbReference>
<evidence type="ECO:0000313" key="6">
    <source>
        <dbReference type="EMBL" id="NWC13345.1"/>
    </source>
</evidence>
<dbReference type="AlphaFoldDB" id="A0A7Y8CBK5"/>
<evidence type="ECO:0000256" key="3">
    <source>
        <dbReference type="ARBA" id="ARBA00012972"/>
    </source>
</evidence>
<evidence type="ECO:0000256" key="4">
    <source>
        <dbReference type="ARBA" id="ARBA00022679"/>
    </source>
</evidence>
<comment type="caution">
    <text evidence="6">The sequence shown here is derived from an EMBL/GenBank/DDBJ whole genome shotgun (WGS) entry which is preliminary data.</text>
</comment>
<comment type="pathway">
    <text evidence="1">Carbohydrate metabolism; tricarboxylic acid cycle; isocitrate from oxaloacetate: step 1/2.</text>
</comment>
<gene>
    <name evidence="6" type="ORF">HX845_06840</name>
</gene>
<evidence type="ECO:0000256" key="1">
    <source>
        <dbReference type="ARBA" id="ARBA00004751"/>
    </source>
</evidence>
<keyword evidence="6" id="KW-0238">DNA-binding</keyword>
<dbReference type="EMBL" id="JACAQE010000002">
    <property type="protein sequence ID" value="NWC13345.1"/>
    <property type="molecule type" value="Genomic_DNA"/>
</dbReference>
<dbReference type="SUPFAM" id="SSF48256">
    <property type="entry name" value="Citrate synthase"/>
    <property type="match status" value="1"/>
</dbReference>
<dbReference type="InterPro" id="IPR009061">
    <property type="entry name" value="DNA-bd_dom_put_sf"/>
</dbReference>
<dbReference type="PANTHER" id="PTHR11739">
    <property type="entry name" value="CITRATE SYNTHASE"/>
    <property type="match status" value="1"/>
</dbReference>
<dbReference type="RefSeq" id="WP_017128586.1">
    <property type="nucleotide sequence ID" value="NZ_JACAOR010000001.1"/>
</dbReference>
<dbReference type="InterPro" id="IPR010093">
    <property type="entry name" value="SinI_DNA-bd"/>
</dbReference>
<dbReference type="Gene3D" id="1.10.580.10">
    <property type="entry name" value="Citrate Synthase, domain 1"/>
    <property type="match status" value="2"/>
</dbReference>
<protein>
    <recommendedName>
        <fullName evidence="3">citrate synthase (unknown stereospecificity)</fullName>
        <ecNumber evidence="3">2.3.3.16</ecNumber>
    </recommendedName>
</protein>
<dbReference type="NCBIfam" id="TIGR01764">
    <property type="entry name" value="excise"/>
    <property type="match status" value="1"/>
</dbReference>
<evidence type="ECO:0000313" key="7">
    <source>
        <dbReference type="Proteomes" id="UP000517547"/>
    </source>
</evidence>
<proteinExistence type="inferred from homology"/>
<evidence type="ECO:0000259" key="5">
    <source>
        <dbReference type="Pfam" id="PF12728"/>
    </source>
</evidence>
<dbReference type="InterPro" id="IPR016142">
    <property type="entry name" value="Citrate_synth-like_lrg_a-sub"/>
</dbReference>
<accession>A0A7Y8CBK5</accession>
<keyword evidence="4" id="KW-0808">Transferase</keyword>
<dbReference type="GO" id="GO:0003677">
    <property type="term" value="F:DNA binding"/>
    <property type="evidence" value="ECO:0007669"/>
    <property type="project" value="UniProtKB-KW"/>
</dbReference>
<feature type="domain" description="Helix-turn-helix" evidence="5">
    <location>
        <begin position="9"/>
        <end position="55"/>
    </location>
</feature>
<dbReference type="Proteomes" id="UP000517547">
    <property type="component" value="Unassembled WGS sequence"/>
</dbReference>
<dbReference type="CDD" id="cd06102">
    <property type="entry name" value="citrate_synt_like_2"/>
    <property type="match status" value="1"/>
</dbReference>
<sequence length="397" mass="43574">MDAQEEDLYLSADEAASRLGISLPTLYAYVSRKNLRSLKVEGSRSRRYWAADIDRLGKGKEDAGGMPELQRIAASSAITLLTDKGLYYRGRDVVELAQHSSVEEVAQWIWQTPGVFDSTPLPKRPKGIGALLKSLENMTTAQKAIALFPLIEHENPRAHDLSPEGYARTGVDVVRWLAALAVGANGPDARPLHQFIAESLGVDAAFADLIRRALILCIDHELDPTTYTVRVAANVGVTPYYAAIVGLAASRGRRLSTGRSETVTRLLEEICMARDATAPILQRFRQGESIPGFDTNQHALTDPRAQCLLDAMSEVFAGDAEFIKLLKAIEVARELTQQPPAFLLLLSFIGRKLNLNSQEVALGGIGRVIGWLAHANEQYQQQPLLRPRAKYVGLLPD</sequence>
<dbReference type="EC" id="2.3.3.16" evidence="3"/>
<dbReference type="UniPathway" id="UPA00223">
    <property type="reaction ID" value="UER00717"/>
</dbReference>
<name>A0A7Y8CBK5_9PSED</name>
<dbReference type="GO" id="GO:0036440">
    <property type="term" value="F:citrate synthase activity"/>
    <property type="evidence" value="ECO:0007669"/>
    <property type="project" value="UniProtKB-EC"/>
</dbReference>
<dbReference type="Pfam" id="PF00285">
    <property type="entry name" value="Citrate_synt"/>
    <property type="match status" value="1"/>
</dbReference>
<dbReference type="GeneID" id="57658970"/>
<dbReference type="Pfam" id="PF12728">
    <property type="entry name" value="HTH_17"/>
    <property type="match status" value="1"/>
</dbReference>
<dbReference type="InterPro" id="IPR002020">
    <property type="entry name" value="Citrate_synthase"/>
</dbReference>
<evidence type="ECO:0000256" key="2">
    <source>
        <dbReference type="ARBA" id="ARBA00010566"/>
    </source>
</evidence>
<dbReference type="SUPFAM" id="SSF46955">
    <property type="entry name" value="Putative DNA-binding domain"/>
    <property type="match status" value="1"/>
</dbReference>
<reference evidence="6 7" key="1">
    <citation type="submission" date="2020-04" db="EMBL/GenBank/DDBJ databases">
        <title>Molecular characterization of pseudomonads from Agaricus bisporus reveal novel blotch 2 pathogens in Western Europe.</title>
        <authorList>
            <person name="Taparia T."/>
            <person name="Krijger M."/>
            <person name="Haynes E."/>
            <person name="Elpinstone J.G."/>
            <person name="Noble R."/>
            <person name="Van Der Wolf J."/>
        </authorList>
    </citation>
    <scope>NUCLEOTIDE SEQUENCE [LARGE SCALE GENOMIC DNA]</scope>
    <source>
        <strain evidence="6 7">IPO3738</strain>
    </source>
</reference>
<dbReference type="InterPro" id="IPR036969">
    <property type="entry name" value="Citrate_synthase_sf"/>
</dbReference>
<dbReference type="InterPro" id="IPR016143">
    <property type="entry name" value="Citrate_synth-like_sm_a-sub"/>
</dbReference>
<organism evidence="6 7">
    <name type="scientific">Pseudomonas gingeri</name>
    <dbReference type="NCBI Taxonomy" id="117681"/>
    <lineage>
        <taxon>Bacteria</taxon>
        <taxon>Pseudomonadati</taxon>
        <taxon>Pseudomonadota</taxon>
        <taxon>Gammaproteobacteria</taxon>
        <taxon>Pseudomonadales</taxon>
        <taxon>Pseudomonadaceae</taxon>
        <taxon>Pseudomonas</taxon>
    </lineage>
</organism>